<dbReference type="Gene3D" id="3.30.450.40">
    <property type="match status" value="1"/>
</dbReference>
<dbReference type="GO" id="GO:0000155">
    <property type="term" value="F:phosphorelay sensor kinase activity"/>
    <property type="evidence" value="ECO:0007669"/>
    <property type="project" value="InterPro"/>
</dbReference>
<dbReference type="Pfam" id="PF02518">
    <property type="entry name" value="HATPase_c"/>
    <property type="match status" value="1"/>
</dbReference>
<comment type="catalytic activity">
    <reaction evidence="1">
        <text>ATP + protein L-histidine = ADP + protein N-phospho-L-histidine.</text>
        <dbReference type="EC" id="2.7.13.3"/>
    </reaction>
</comment>
<dbReference type="PANTHER" id="PTHR43711:SF1">
    <property type="entry name" value="HISTIDINE KINASE 1"/>
    <property type="match status" value="1"/>
</dbReference>
<dbReference type="SUPFAM" id="SSF47384">
    <property type="entry name" value="Homodimeric domain of signal transducing histidine kinase"/>
    <property type="match status" value="1"/>
</dbReference>
<dbReference type="AlphaFoldDB" id="D6TR54"/>
<dbReference type="PRINTS" id="PR00344">
    <property type="entry name" value="BCTRLSENSOR"/>
</dbReference>
<evidence type="ECO:0000256" key="3">
    <source>
        <dbReference type="ARBA" id="ARBA00022553"/>
    </source>
</evidence>
<protein>
    <recommendedName>
        <fullName evidence="2">histidine kinase</fullName>
        <ecNumber evidence="2">2.7.13.3</ecNumber>
    </recommendedName>
</protein>
<dbReference type="InterPro" id="IPR036097">
    <property type="entry name" value="HisK_dim/P_sf"/>
</dbReference>
<name>D6TR54_KTERA</name>
<evidence type="ECO:0000256" key="5">
    <source>
        <dbReference type="ARBA" id="ARBA00022777"/>
    </source>
</evidence>
<organism evidence="8 9">
    <name type="scientific">Ktedonobacter racemifer DSM 44963</name>
    <dbReference type="NCBI Taxonomy" id="485913"/>
    <lineage>
        <taxon>Bacteria</taxon>
        <taxon>Bacillati</taxon>
        <taxon>Chloroflexota</taxon>
        <taxon>Ktedonobacteria</taxon>
        <taxon>Ktedonobacterales</taxon>
        <taxon>Ktedonobacteraceae</taxon>
        <taxon>Ktedonobacter</taxon>
    </lineage>
</organism>
<dbReference type="Proteomes" id="UP000004508">
    <property type="component" value="Unassembled WGS sequence"/>
</dbReference>
<dbReference type="EC" id="2.7.13.3" evidence="2"/>
<comment type="caution">
    <text evidence="8">The sequence shown here is derived from an EMBL/GenBank/DDBJ whole genome shotgun (WGS) entry which is preliminary data.</text>
</comment>
<dbReference type="STRING" id="485913.Krac_9102"/>
<dbReference type="CDD" id="cd00082">
    <property type="entry name" value="HisKA"/>
    <property type="match status" value="1"/>
</dbReference>
<dbReference type="Gene3D" id="1.10.287.130">
    <property type="match status" value="1"/>
</dbReference>
<dbReference type="SUPFAM" id="SSF55781">
    <property type="entry name" value="GAF domain-like"/>
    <property type="match status" value="1"/>
</dbReference>
<evidence type="ECO:0000256" key="4">
    <source>
        <dbReference type="ARBA" id="ARBA00022679"/>
    </source>
</evidence>
<evidence type="ECO:0000259" key="7">
    <source>
        <dbReference type="PROSITE" id="PS50109"/>
    </source>
</evidence>
<dbReference type="InterPro" id="IPR036890">
    <property type="entry name" value="HATPase_C_sf"/>
</dbReference>
<dbReference type="SMART" id="SM00387">
    <property type="entry name" value="HATPase_c"/>
    <property type="match status" value="1"/>
</dbReference>
<dbReference type="eggNOG" id="COG2205">
    <property type="taxonomic scope" value="Bacteria"/>
</dbReference>
<keyword evidence="5 8" id="KW-0418">Kinase</keyword>
<dbReference type="RefSeq" id="WP_007913161.1">
    <property type="nucleotide sequence ID" value="NZ_ADVG01000002.1"/>
</dbReference>
<keyword evidence="9" id="KW-1185">Reference proteome</keyword>
<sequence>MNYSEDKYQGDSKPGYLLHTLEQLLAIESVQVKPSLDQAAQLLVNVLDAEKIDVLLYDPNTTSLVAMGISDTPMGRRQQKLGLDRLPLANGGSTVKVFLTGTPYLTKHADQEQGELKGLIQPPPDGLGVMSEMGVPLIVNGERRGVLLATSNKPEFFTKQDLSFLEAVSHWIGMVFHRAELVEQQTREAHEHGRRQAAEQLLTIMAHDLKNYLTPLKGRLGIMARRARREQREQDIRDTASAQKAFEQVNHIITNLLDIARLDQGLFTLVHQPIELVDFVQEIVTAMRVSETPIRVQASTSIEISADPDRLQQALENLLANAVKYAPKHTPVGVRIERRHHDDTQLACVTVSNQGPSIPEHLQTHLFEPFVAGSSSTGLGLGLYLARGIALAHHGDLTVYSSEQEVHFTLSLPIKEE</sequence>
<dbReference type="Pfam" id="PF00512">
    <property type="entry name" value="HisKA"/>
    <property type="match status" value="1"/>
</dbReference>
<proteinExistence type="predicted"/>
<evidence type="ECO:0000256" key="6">
    <source>
        <dbReference type="ARBA" id="ARBA00023012"/>
    </source>
</evidence>
<dbReference type="Gene3D" id="3.30.565.10">
    <property type="entry name" value="Histidine kinase-like ATPase, C-terminal domain"/>
    <property type="match status" value="1"/>
</dbReference>
<keyword evidence="3" id="KW-0597">Phosphoprotein</keyword>
<evidence type="ECO:0000313" key="8">
    <source>
        <dbReference type="EMBL" id="EFH87753.1"/>
    </source>
</evidence>
<dbReference type="SUPFAM" id="SSF55874">
    <property type="entry name" value="ATPase domain of HSP90 chaperone/DNA topoisomerase II/histidine kinase"/>
    <property type="match status" value="1"/>
</dbReference>
<dbReference type="InterPro" id="IPR005467">
    <property type="entry name" value="His_kinase_dom"/>
</dbReference>
<dbReference type="SMART" id="SM00065">
    <property type="entry name" value="GAF"/>
    <property type="match status" value="1"/>
</dbReference>
<dbReference type="SMART" id="SM00388">
    <property type="entry name" value="HisKA"/>
    <property type="match status" value="1"/>
</dbReference>
<dbReference type="PANTHER" id="PTHR43711">
    <property type="entry name" value="TWO-COMPONENT HISTIDINE KINASE"/>
    <property type="match status" value="1"/>
</dbReference>
<dbReference type="InterPro" id="IPR029016">
    <property type="entry name" value="GAF-like_dom_sf"/>
</dbReference>
<dbReference type="EMBL" id="ADVG01000002">
    <property type="protein sequence ID" value="EFH87753.1"/>
    <property type="molecule type" value="Genomic_DNA"/>
</dbReference>
<feature type="domain" description="Histidine kinase" evidence="7">
    <location>
        <begin position="204"/>
        <end position="416"/>
    </location>
</feature>
<accession>D6TR54</accession>
<keyword evidence="4" id="KW-0808">Transferase</keyword>
<dbReference type="Pfam" id="PF13185">
    <property type="entry name" value="GAF_2"/>
    <property type="match status" value="1"/>
</dbReference>
<dbReference type="OrthoDB" id="9766459at2"/>
<keyword evidence="6" id="KW-0902">Two-component regulatory system</keyword>
<evidence type="ECO:0000256" key="1">
    <source>
        <dbReference type="ARBA" id="ARBA00000085"/>
    </source>
</evidence>
<dbReference type="InParanoid" id="D6TR54"/>
<reference evidence="8 9" key="1">
    <citation type="journal article" date="2011" name="Stand. Genomic Sci.">
        <title>Non-contiguous finished genome sequence and contextual data of the filamentous soil bacterium Ktedonobacter racemifer type strain (SOSP1-21).</title>
        <authorList>
            <person name="Chang Y.J."/>
            <person name="Land M."/>
            <person name="Hauser L."/>
            <person name="Chertkov O."/>
            <person name="Del Rio T.G."/>
            <person name="Nolan M."/>
            <person name="Copeland A."/>
            <person name="Tice H."/>
            <person name="Cheng J.F."/>
            <person name="Lucas S."/>
            <person name="Han C."/>
            <person name="Goodwin L."/>
            <person name="Pitluck S."/>
            <person name="Ivanova N."/>
            <person name="Ovchinikova G."/>
            <person name="Pati A."/>
            <person name="Chen A."/>
            <person name="Palaniappan K."/>
            <person name="Mavromatis K."/>
            <person name="Liolios K."/>
            <person name="Brettin T."/>
            <person name="Fiebig A."/>
            <person name="Rohde M."/>
            <person name="Abt B."/>
            <person name="Goker M."/>
            <person name="Detter J.C."/>
            <person name="Woyke T."/>
            <person name="Bristow J."/>
            <person name="Eisen J.A."/>
            <person name="Markowitz V."/>
            <person name="Hugenholtz P."/>
            <person name="Kyrpides N.C."/>
            <person name="Klenk H.P."/>
            <person name="Lapidus A."/>
        </authorList>
    </citation>
    <scope>NUCLEOTIDE SEQUENCE [LARGE SCALE GENOMIC DNA]</scope>
    <source>
        <strain evidence="9">DSM 44963</strain>
    </source>
</reference>
<dbReference type="InterPro" id="IPR003594">
    <property type="entry name" value="HATPase_dom"/>
</dbReference>
<dbReference type="InterPro" id="IPR003018">
    <property type="entry name" value="GAF"/>
</dbReference>
<dbReference type="InterPro" id="IPR003661">
    <property type="entry name" value="HisK_dim/P_dom"/>
</dbReference>
<dbReference type="InterPro" id="IPR050736">
    <property type="entry name" value="Sensor_HK_Regulatory"/>
</dbReference>
<dbReference type="InterPro" id="IPR004358">
    <property type="entry name" value="Sig_transdc_His_kin-like_C"/>
</dbReference>
<gene>
    <name evidence="8" type="ORF">Krac_9102</name>
</gene>
<dbReference type="PROSITE" id="PS50109">
    <property type="entry name" value="HIS_KIN"/>
    <property type="match status" value="1"/>
</dbReference>
<evidence type="ECO:0000256" key="2">
    <source>
        <dbReference type="ARBA" id="ARBA00012438"/>
    </source>
</evidence>
<evidence type="ECO:0000313" key="9">
    <source>
        <dbReference type="Proteomes" id="UP000004508"/>
    </source>
</evidence>